<comment type="caution">
    <text evidence="5">The sequence shown here is derived from an EMBL/GenBank/DDBJ whole genome shotgun (WGS) entry which is preliminary data.</text>
</comment>
<dbReference type="PROSITE" id="PS51118">
    <property type="entry name" value="HTH_HXLR"/>
    <property type="match status" value="1"/>
</dbReference>
<gene>
    <name evidence="5" type="ORF">NZH93_17555</name>
</gene>
<keyword evidence="2" id="KW-0238">DNA-binding</keyword>
<dbReference type="InterPro" id="IPR002577">
    <property type="entry name" value="HTH_HxlR"/>
</dbReference>
<evidence type="ECO:0000313" key="6">
    <source>
        <dbReference type="Proteomes" id="UP001141259"/>
    </source>
</evidence>
<proteinExistence type="predicted"/>
<dbReference type="Pfam" id="PF01638">
    <property type="entry name" value="HxlR"/>
    <property type="match status" value="1"/>
</dbReference>
<evidence type="ECO:0000256" key="2">
    <source>
        <dbReference type="ARBA" id="ARBA00023125"/>
    </source>
</evidence>
<dbReference type="Gene3D" id="1.10.10.10">
    <property type="entry name" value="Winged helix-like DNA-binding domain superfamily/Winged helix DNA-binding domain"/>
    <property type="match status" value="1"/>
</dbReference>
<dbReference type="PANTHER" id="PTHR33204">
    <property type="entry name" value="TRANSCRIPTIONAL REGULATOR, MARR FAMILY"/>
    <property type="match status" value="1"/>
</dbReference>
<dbReference type="SUPFAM" id="SSF46785">
    <property type="entry name" value="Winged helix' DNA-binding domain"/>
    <property type="match status" value="1"/>
</dbReference>
<evidence type="ECO:0000313" key="5">
    <source>
        <dbReference type="EMBL" id="MCS7478670.1"/>
    </source>
</evidence>
<name>A0A9X2VLA9_9PSEU</name>
<dbReference type="InterPro" id="IPR036390">
    <property type="entry name" value="WH_DNA-bd_sf"/>
</dbReference>
<dbReference type="RefSeq" id="WP_259624172.1">
    <property type="nucleotide sequence ID" value="NZ_JANYMP010000007.1"/>
</dbReference>
<evidence type="ECO:0000256" key="1">
    <source>
        <dbReference type="ARBA" id="ARBA00023015"/>
    </source>
</evidence>
<accession>A0A9X2VLA9</accession>
<dbReference type="Proteomes" id="UP001141259">
    <property type="component" value="Unassembled WGS sequence"/>
</dbReference>
<dbReference type="PANTHER" id="PTHR33204:SF39">
    <property type="entry name" value="TRANSCRIPTIONAL REGULATORY PROTEIN"/>
    <property type="match status" value="1"/>
</dbReference>
<evidence type="ECO:0000256" key="3">
    <source>
        <dbReference type="ARBA" id="ARBA00023163"/>
    </source>
</evidence>
<dbReference type="AlphaFoldDB" id="A0A9X2VLA9"/>
<keyword evidence="3" id="KW-0804">Transcription</keyword>
<dbReference type="InterPro" id="IPR036388">
    <property type="entry name" value="WH-like_DNA-bd_sf"/>
</dbReference>
<keyword evidence="1" id="KW-0805">Transcription regulation</keyword>
<sequence length="123" mass="14028">MSEPLDPTMFHECQDVPVPVRVGDKWTGKILVCLKDGKRRFSELQVPLRGITPKVLTESLRAMERDGFVVRRAYPGVPPRVEYEVTDLGRTLLELMETTCQWTATHLAEVLNARQAYQERTAS</sequence>
<evidence type="ECO:0000259" key="4">
    <source>
        <dbReference type="PROSITE" id="PS51118"/>
    </source>
</evidence>
<dbReference type="EMBL" id="JANYMP010000007">
    <property type="protein sequence ID" value="MCS7478670.1"/>
    <property type="molecule type" value="Genomic_DNA"/>
</dbReference>
<dbReference type="GO" id="GO:0003677">
    <property type="term" value="F:DNA binding"/>
    <property type="evidence" value="ECO:0007669"/>
    <property type="project" value="UniProtKB-KW"/>
</dbReference>
<protein>
    <submittedName>
        <fullName evidence="5">Helix-turn-helix transcriptional regulator</fullName>
    </submittedName>
</protein>
<organism evidence="5 6">
    <name type="scientific">Umezawaea endophytica</name>
    <dbReference type="NCBI Taxonomy" id="1654476"/>
    <lineage>
        <taxon>Bacteria</taxon>
        <taxon>Bacillati</taxon>
        <taxon>Actinomycetota</taxon>
        <taxon>Actinomycetes</taxon>
        <taxon>Pseudonocardiales</taxon>
        <taxon>Pseudonocardiaceae</taxon>
        <taxon>Umezawaea</taxon>
    </lineage>
</organism>
<keyword evidence="6" id="KW-1185">Reference proteome</keyword>
<feature type="domain" description="HTH hxlR-type" evidence="4">
    <location>
        <begin position="13"/>
        <end position="111"/>
    </location>
</feature>
<reference evidence="5" key="1">
    <citation type="submission" date="2022-08" db="EMBL/GenBank/DDBJ databases">
        <authorList>
            <person name="Tistechok S."/>
            <person name="Samborskyy M."/>
            <person name="Roman I."/>
        </authorList>
    </citation>
    <scope>NUCLEOTIDE SEQUENCE</scope>
    <source>
        <strain evidence="5">DSM 103496</strain>
    </source>
</reference>